<evidence type="ECO:0000313" key="3">
    <source>
        <dbReference type="Proteomes" id="UP000645828"/>
    </source>
</evidence>
<dbReference type="AlphaFoldDB" id="A0A811Z2F3"/>
<gene>
    <name evidence="2" type="ORF">NYPRO_LOCUS15632</name>
</gene>
<protein>
    <submittedName>
        <fullName evidence="2">(raccoon dog) hypothetical protein</fullName>
    </submittedName>
</protein>
<comment type="caution">
    <text evidence="2">The sequence shown here is derived from an EMBL/GenBank/DDBJ whole genome shotgun (WGS) entry which is preliminary data.</text>
</comment>
<dbReference type="Proteomes" id="UP000645828">
    <property type="component" value="Unassembled WGS sequence"/>
</dbReference>
<sequence>MAWEKIFVNHRFDKGLIAKNINAKLHDEVCQCRKEVLESLQKSLKDAYHIVYIVALFNKQSEKAENTGSNLRSNHRSCRRNEDSDDDLEFDTDLDDTKTVTCIYMLKVSLKTRNSKPLLTFEGFTKKKKKDTVKS</sequence>
<dbReference type="EMBL" id="CAJHUB010000754">
    <property type="protein sequence ID" value="CAD7682840.1"/>
    <property type="molecule type" value="Genomic_DNA"/>
</dbReference>
<proteinExistence type="predicted"/>
<reference evidence="2" key="1">
    <citation type="submission" date="2020-12" db="EMBL/GenBank/DDBJ databases">
        <authorList>
            <consortium name="Molecular Ecology Group"/>
        </authorList>
    </citation>
    <scope>NUCLEOTIDE SEQUENCE</scope>
    <source>
        <strain evidence="2">TBG_1078</strain>
    </source>
</reference>
<evidence type="ECO:0000313" key="2">
    <source>
        <dbReference type="EMBL" id="CAD7682840.1"/>
    </source>
</evidence>
<organism evidence="2 3">
    <name type="scientific">Nyctereutes procyonoides</name>
    <name type="common">Raccoon dog</name>
    <name type="synonym">Canis procyonoides</name>
    <dbReference type="NCBI Taxonomy" id="34880"/>
    <lineage>
        <taxon>Eukaryota</taxon>
        <taxon>Metazoa</taxon>
        <taxon>Chordata</taxon>
        <taxon>Craniata</taxon>
        <taxon>Vertebrata</taxon>
        <taxon>Euteleostomi</taxon>
        <taxon>Mammalia</taxon>
        <taxon>Eutheria</taxon>
        <taxon>Laurasiatheria</taxon>
        <taxon>Carnivora</taxon>
        <taxon>Caniformia</taxon>
        <taxon>Canidae</taxon>
        <taxon>Nyctereutes</taxon>
    </lineage>
</organism>
<accession>A0A811Z2F3</accession>
<evidence type="ECO:0000256" key="1">
    <source>
        <dbReference type="SAM" id="MobiDB-lite"/>
    </source>
</evidence>
<feature type="region of interest" description="Disordered" evidence="1">
    <location>
        <begin position="63"/>
        <end position="92"/>
    </location>
</feature>
<keyword evidence="3" id="KW-1185">Reference proteome</keyword>
<name>A0A811Z2F3_NYCPR</name>
<feature type="compositionally biased region" description="Acidic residues" evidence="1">
    <location>
        <begin position="83"/>
        <end position="92"/>
    </location>
</feature>